<dbReference type="GO" id="GO:0030621">
    <property type="term" value="F:U4 snRNA binding"/>
    <property type="evidence" value="ECO:0007669"/>
    <property type="project" value="TreeGrafter"/>
</dbReference>
<evidence type="ECO:0000256" key="2">
    <source>
        <dbReference type="ARBA" id="ARBA00022737"/>
    </source>
</evidence>
<dbReference type="Proteomes" id="UP001178507">
    <property type="component" value="Unassembled WGS sequence"/>
</dbReference>
<protein>
    <submittedName>
        <fullName evidence="4">Uncharacterized protein</fullName>
    </submittedName>
</protein>
<organism evidence="4 5">
    <name type="scientific">Effrenium voratum</name>
    <dbReference type="NCBI Taxonomy" id="2562239"/>
    <lineage>
        <taxon>Eukaryota</taxon>
        <taxon>Sar</taxon>
        <taxon>Alveolata</taxon>
        <taxon>Dinophyceae</taxon>
        <taxon>Suessiales</taxon>
        <taxon>Symbiodiniaceae</taxon>
        <taxon>Effrenium</taxon>
    </lineage>
</organism>
<dbReference type="AlphaFoldDB" id="A0AA36JA86"/>
<dbReference type="PROSITE" id="PS00678">
    <property type="entry name" value="WD_REPEATS_1"/>
    <property type="match status" value="4"/>
</dbReference>
<dbReference type="SUPFAM" id="SSF50978">
    <property type="entry name" value="WD40 repeat-like"/>
    <property type="match status" value="1"/>
</dbReference>
<dbReference type="InterPro" id="IPR036322">
    <property type="entry name" value="WD40_repeat_dom_sf"/>
</dbReference>
<feature type="repeat" description="WD" evidence="3">
    <location>
        <begin position="51"/>
        <end position="92"/>
    </location>
</feature>
<dbReference type="PROSITE" id="PS50294">
    <property type="entry name" value="WD_REPEATS_REGION"/>
    <property type="match status" value="3"/>
</dbReference>
<evidence type="ECO:0000313" key="5">
    <source>
        <dbReference type="Proteomes" id="UP001178507"/>
    </source>
</evidence>
<dbReference type="PROSITE" id="PS50082">
    <property type="entry name" value="WD_REPEATS_2"/>
    <property type="match status" value="4"/>
</dbReference>
<dbReference type="Gene3D" id="2.130.10.10">
    <property type="entry name" value="YVTN repeat-like/Quinoprotein amine dehydrogenase"/>
    <property type="match status" value="2"/>
</dbReference>
<comment type="caution">
    <text evidence="4">The sequence shown here is derived from an EMBL/GenBank/DDBJ whole genome shotgun (WGS) entry which is preliminary data.</text>
</comment>
<feature type="repeat" description="WD" evidence="3">
    <location>
        <begin position="93"/>
        <end position="134"/>
    </location>
</feature>
<dbReference type="InterPro" id="IPR015943">
    <property type="entry name" value="WD40/YVTN_repeat-like_dom_sf"/>
</dbReference>
<feature type="repeat" description="WD" evidence="3">
    <location>
        <begin position="276"/>
        <end position="311"/>
    </location>
</feature>
<dbReference type="GO" id="GO:0000398">
    <property type="term" value="P:mRNA splicing, via spliceosome"/>
    <property type="evidence" value="ECO:0007669"/>
    <property type="project" value="TreeGrafter"/>
</dbReference>
<dbReference type="InterPro" id="IPR020472">
    <property type="entry name" value="WD40_PAC1"/>
</dbReference>
<dbReference type="GO" id="GO:0017070">
    <property type="term" value="F:U6 snRNA binding"/>
    <property type="evidence" value="ECO:0007669"/>
    <property type="project" value="TreeGrafter"/>
</dbReference>
<evidence type="ECO:0000256" key="3">
    <source>
        <dbReference type="PROSITE-ProRule" id="PRU00221"/>
    </source>
</evidence>
<dbReference type="InterPro" id="IPR019775">
    <property type="entry name" value="WD40_repeat_CS"/>
</dbReference>
<sequence>MGNGQAARRAREIYADLSTHEDRNYIKVCSLVPDNPDRYAHHRRFDKFRVQSGATRPVWAVAVAEVNMVLAAATADHEVHLWDLETVELKVSLKGHSDQVWEVKFSTNETTLASGSSDKTIRLWDTQDGSPVGVLRSHEAAIRSLSFSFAGYLISGDQDGQLFLWEAENAIPIKSWAAHDGAVHSVAFSLADPLLALSVGADGSVASWYVKREDDEMVLGGKFGGGEGGAVLSLACHPVYPAIAAVGNEEGQVRIWNFKPDFQQGQADIAGHQKLSSGHSKAVWFLEFSRDACLLASGSADCTVRVWNVSSIQSPCLLAVFRAHESWVRQVRWFSQPGKGRGKKRLLVTCSTDGRIALWAPPGRLRKVNQLQEISRRCPSTRKPQRMVCPLSRRLHATPDRENSILVGIERRRLGMVHRLGLPTALARRLS</sequence>
<dbReference type="InterPro" id="IPR001680">
    <property type="entry name" value="WD40_rpt"/>
</dbReference>
<name>A0AA36JA86_9DINO</name>
<proteinExistence type="predicted"/>
<dbReference type="PRINTS" id="PR00320">
    <property type="entry name" value="GPROTEINBRPT"/>
</dbReference>
<reference evidence="4" key="1">
    <citation type="submission" date="2023-08" db="EMBL/GenBank/DDBJ databases">
        <authorList>
            <person name="Chen Y."/>
            <person name="Shah S."/>
            <person name="Dougan E. K."/>
            <person name="Thang M."/>
            <person name="Chan C."/>
        </authorList>
    </citation>
    <scope>NUCLEOTIDE SEQUENCE</scope>
</reference>
<keyword evidence="2" id="KW-0677">Repeat</keyword>
<evidence type="ECO:0000256" key="1">
    <source>
        <dbReference type="ARBA" id="ARBA00022574"/>
    </source>
</evidence>
<keyword evidence="1 3" id="KW-0853">WD repeat</keyword>
<dbReference type="EMBL" id="CAUJNA010003453">
    <property type="protein sequence ID" value="CAJ1402490.1"/>
    <property type="molecule type" value="Genomic_DNA"/>
</dbReference>
<dbReference type="PANTHER" id="PTHR19846:SF0">
    <property type="entry name" value="PRE-MRNA PROCESSING FACTOR 4"/>
    <property type="match status" value="1"/>
</dbReference>
<dbReference type="PANTHER" id="PTHR19846">
    <property type="entry name" value="WD40 REPEAT PROTEIN"/>
    <property type="match status" value="1"/>
</dbReference>
<gene>
    <name evidence="4" type="ORF">EVOR1521_LOCUS25367</name>
</gene>
<accession>A0AA36JA86</accession>
<dbReference type="SMART" id="SM00320">
    <property type="entry name" value="WD40"/>
    <property type="match status" value="7"/>
</dbReference>
<dbReference type="CDD" id="cd00200">
    <property type="entry name" value="WD40"/>
    <property type="match status" value="1"/>
</dbReference>
<dbReference type="Pfam" id="PF00400">
    <property type="entry name" value="WD40"/>
    <property type="match status" value="5"/>
</dbReference>
<feature type="repeat" description="WD" evidence="3">
    <location>
        <begin position="135"/>
        <end position="175"/>
    </location>
</feature>
<evidence type="ECO:0000313" key="4">
    <source>
        <dbReference type="EMBL" id="CAJ1402490.1"/>
    </source>
</evidence>
<keyword evidence="5" id="KW-1185">Reference proteome</keyword>
<dbReference type="GO" id="GO:0046540">
    <property type="term" value="C:U4/U6 x U5 tri-snRNP complex"/>
    <property type="evidence" value="ECO:0007669"/>
    <property type="project" value="TreeGrafter"/>
</dbReference>